<dbReference type="RefSeq" id="WP_354663901.1">
    <property type="nucleotide sequence ID" value="NZ_JBEXAC010000003.1"/>
</dbReference>
<dbReference type="PRINTS" id="PR00723">
    <property type="entry name" value="SUBTILISIN"/>
</dbReference>
<accession>A0ABV2TE73</accession>
<dbReference type="InterPro" id="IPR015500">
    <property type="entry name" value="Peptidase_S8_subtilisin-rel"/>
</dbReference>
<gene>
    <name evidence="7" type="ORF">ABR189_28365</name>
</gene>
<dbReference type="SUPFAM" id="SSF52743">
    <property type="entry name" value="Subtilisin-like"/>
    <property type="match status" value="1"/>
</dbReference>
<reference evidence="7 8" key="1">
    <citation type="submission" date="2024-06" db="EMBL/GenBank/DDBJ databases">
        <title>Chitinophaga defluvii sp. nov., isolated from municipal sewage.</title>
        <authorList>
            <person name="Zhang L."/>
        </authorList>
    </citation>
    <scope>NUCLEOTIDE SEQUENCE [LARGE SCALE GENOMIC DNA]</scope>
    <source>
        <strain evidence="7 8">H8</strain>
    </source>
</reference>
<evidence type="ECO:0000256" key="3">
    <source>
        <dbReference type="ARBA" id="ARBA00022801"/>
    </source>
</evidence>
<evidence type="ECO:0000256" key="4">
    <source>
        <dbReference type="ARBA" id="ARBA00022825"/>
    </source>
</evidence>
<organism evidence="7 8">
    <name type="scientific">Chitinophaga defluvii</name>
    <dbReference type="NCBI Taxonomy" id="3163343"/>
    <lineage>
        <taxon>Bacteria</taxon>
        <taxon>Pseudomonadati</taxon>
        <taxon>Bacteroidota</taxon>
        <taxon>Chitinophagia</taxon>
        <taxon>Chitinophagales</taxon>
        <taxon>Chitinophagaceae</taxon>
        <taxon>Chitinophaga</taxon>
    </lineage>
</organism>
<comment type="similarity">
    <text evidence="1 5">Belongs to the peptidase S8 family.</text>
</comment>
<dbReference type="InterPro" id="IPR050131">
    <property type="entry name" value="Peptidase_S8_subtilisin-like"/>
</dbReference>
<dbReference type="CDD" id="cd07493">
    <property type="entry name" value="Peptidases_S8_9"/>
    <property type="match status" value="1"/>
</dbReference>
<feature type="active site" description="Charge relay system" evidence="5">
    <location>
        <position position="408"/>
    </location>
</feature>
<feature type="active site" description="Charge relay system" evidence="5">
    <location>
        <position position="190"/>
    </location>
</feature>
<name>A0ABV2TE73_9BACT</name>
<sequence length="567" mass="61793">MIKPLLSAILVSCFLILATGTAVLAQLPRYVISFTDKKNTPYQLGAPEQYLSPAAIQRRQRQQINIDSTDLPVTPAYVDSILRAGNVTVLYTSRWFNQVIIQTNDASALQKINGFPFVKTTMPAAQRLAPGPAIAPGKLSETVDSGNIPLLRSTAADYYGNAFDQIHLHEGEYLHNKGKRGAGMIIAILDAGFSGVGDNKAFAQLRNQQQLIATHNFTDNTTEVFDFGTHGAFCLSALTAYLPGQMVGTAPEAEYVLFRTEENGMEQPIEEHNWIAAAEMADSIGVDVISSSLGYNLFDNPDYNHTYSQLDGKTTIIAQAAALAVRKGMIVVNAAGNEGNHPWKYLLTPADADSVLTVAAVDKALQVATFSGYGPTADGRIKPDVAGLGVGTVLVNTDGTLTSGNGTSYATPVLAGLVTCLWQAFPHRTNMDILRAVKACSSQYRQPDYRIGYGIPNFRAAYDTLLKMELQDTAYIRQTLDNHPVKAFPNPFNDQLRIYYKASANLQIMLELMDAAGRIVRKRSLPAVDMNYGYFNWQDGLSSLPAGVYYLRVIQGTVKSTLKLVKL</sequence>
<feature type="domain" description="Peptidase S8/S53" evidence="6">
    <location>
        <begin position="181"/>
        <end position="454"/>
    </location>
</feature>
<dbReference type="PANTHER" id="PTHR43806">
    <property type="entry name" value="PEPTIDASE S8"/>
    <property type="match status" value="1"/>
</dbReference>
<dbReference type="InterPro" id="IPR026444">
    <property type="entry name" value="Secre_tail"/>
</dbReference>
<keyword evidence="2 5" id="KW-0645">Protease</keyword>
<keyword evidence="3 5" id="KW-0378">Hydrolase</keyword>
<comment type="caution">
    <text evidence="7">The sequence shown here is derived from an EMBL/GenBank/DDBJ whole genome shotgun (WGS) entry which is preliminary data.</text>
</comment>
<proteinExistence type="inferred from homology"/>
<dbReference type="PROSITE" id="PS51892">
    <property type="entry name" value="SUBTILASE"/>
    <property type="match status" value="1"/>
</dbReference>
<evidence type="ECO:0000313" key="7">
    <source>
        <dbReference type="EMBL" id="MET7001331.1"/>
    </source>
</evidence>
<dbReference type="Gene3D" id="3.40.50.200">
    <property type="entry name" value="Peptidase S8/S53 domain"/>
    <property type="match status" value="1"/>
</dbReference>
<feature type="active site" description="Charge relay system" evidence="5">
    <location>
        <position position="230"/>
    </location>
</feature>
<evidence type="ECO:0000256" key="1">
    <source>
        <dbReference type="ARBA" id="ARBA00011073"/>
    </source>
</evidence>
<evidence type="ECO:0000256" key="2">
    <source>
        <dbReference type="ARBA" id="ARBA00022670"/>
    </source>
</evidence>
<dbReference type="EMBL" id="JBEXAC010000003">
    <property type="protein sequence ID" value="MET7001331.1"/>
    <property type="molecule type" value="Genomic_DNA"/>
</dbReference>
<protein>
    <submittedName>
        <fullName evidence="7">S8 family serine peptidase</fullName>
    </submittedName>
</protein>
<dbReference type="PANTHER" id="PTHR43806:SF67">
    <property type="entry name" value="EGF-LIKE DOMAIN-CONTAINING PROTEIN"/>
    <property type="match status" value="1"/>
</dbReference>
<dbReference type="Proteomes" id="UP001549749">
    <property type="component" value="Unassembled WGS sequence"/>
</dbReference>
<keyword evidence="8" id="KW-1185">Reference proteome</keyword>
<dbReference type="InterPro" id="IPR036852">
    <property type="entry name" value="Peptidase_S8/S53_dom_sf"/>
</dbReference>
<keyword evidence="4 5" id="KW-0720">Serine protease</keyword>
<dbReference type="PIRSF" id="PIRSF037903">
    <property type="entry name" value="Subtilisin_rel_GFO_2223"/>
    <property type="match status" value="1"/>
</dbReference>
<dbReference type="InterPro" id="IPR000209">
    <property type="entry name" value="Peptidase_S8/S53_dom"/>
</dbReference>
<evidence type="ECO:0000256" key="5">
    <source>
        <dbReference type="PROSITE-ProRule" id="PRU01240"/>
    </source>
</evidence>
<evidence type="ECO:0000259" key="6">
    <source>
        <dbReference type="Pfam" id="PF00082"/>
    </source>
</evidence>
<dbReference type="InterPro" id="IPR017317">
    <property type="entry name" value="Pept_S8_subtilisin_bacteroid-2"/>
</dbReference>
<evidence type="ECO:0000313" key="8">
    <source>
        <dbReference type="Proteomes" id="UP001549749"/>
    </source>
</evidence>
<dbReference type="Pfam" id="PF00082">
    <property type="entry name" value="Peptidase_S8"/>
    <property type="match status" value="1"/>
</dbReference>
<dbReference type="NCBIfam" id="TIGR04183">
    <property type="entry name" value="Por_Secre_tail"/>
    <property type="match status" value="1"/>
</dbReference>